<sequence>MSDEKTADARSTDALGRYLKSVRLGLDLSLRNVEEATGKEVSNAYLSQLETGKINKPSPHILYALSTALGVPYETLMERAGYIAPSKDRPEGAKHGRAATFAIDNLTQDEEQALLDHLAYVRWHRNK</sequence>
<dbReference type="InterPro" id="IPR010982">
    <property type="entry name" value="Lambda_DNA-bd_dom_sf"/>
</dbReference>
<proteinExistence type="predicted"/>
<dbReference type="RefSeq" id="WP_116237427.1">
    <property type="nucleotide sequence ID" value="NZ_QRDP01000007.1"/>
</dbReference>
<dbReference type="Proteomes" id="UP000256310">
    <property type="component" value="Unassembled WGS sequence"/>
</dbReference>
<evidence type="ECO:0000313" key="3">
    <source>
        <dbReference type="Proteomes" id="UP000256310"/>
    </source>
</evidence>
<organism evidence="2 3">
    <name type="scientific">Parasphingopyxis lamellibrachiae</name>
    <dbReference type="NCBI Taxonomy" id="680125"/>
    <lineage>
        <taxon>Bacteria</taxon>
        <taxon>Pseudomonadati</taxon>
        <taxon>Pseudomonadota</taxon>
        <taxon>Alphaproteobacteria</taxon>
        <taxon>Sphingomonadales</taxon>
        <taxon>Sphingomonadaceae</taxon>
        <taxon>Parasphingopyxis</taxon>
    </lineage>
</organism>
<dbReference type="SMART" id="SM00530">
    <property type="entry name" value="HTH_XRE"/>
    <property type="match status" value="1"/>
</dbReference>
<dbReference type="GO" id="GO:0003677">
    <property type="term" value="F:DNA binding"/>
    <property type="evidence" value="ECO:0007669"/>
    <property type="project" value="InterPro"/>
</dbReference>
<dbReference type="AlphaFoldDB" id="A0A3D9F809"/>
<dbReference type="Pfam" id="PF01381">
    <property type="entry name" value="HTH_3"/>
    <property type="match status" value="1"/>
</dbReference>
<comment type="caution">
    <text evidence="2">The sequence shown here is derived from an EMBL/GenBank/DDBJ whole genome shotgun (WGS) entry which is preliminary data.</text>
</comment>
<reference evidence="2 3" key="1">
    <citation type="submission" date="2018-07" db="EMBL/GenBank/DDBJ databases">
        <title>Genomic Encyclopedia of Type Strains, Phase IV (KMG-IV): sequencing the most valuable type-strain genomes for metagenomic binning, comparative biology and taxonomic classification.</title>
        <authorList>
            <person name="Goeker M."/>
        </authorList>
    </citation>
    <scope>NUCLEOTIDE SEQUENCE [LARGE SCALE GENOMIC DNA]</scope>
    <source>
        <strain evidence="2 3">DSM 26725</strain>
    </source>
</reference>
<feature type="domain" description="HTH cro/C1-type" evidence="1">
    <location>
        <begin position="19"/>
        <end position="76"/>
    </location>
</feature>
<dbReference type="InterPro" id="IPR001387">
    <property type="entry name" value="Cro/C1-type_HTH"/>
</dbReference>
<dbReference type="CDD" id="cd00093">
    <property type="entry name" value="HTH_XRE"/>
    <property type="match status" value="1"/>
</dbReference>
<gene>
    <name evidence="2" type="ORF">DFR46_2933</name>
</gene>
<accession>A0A3D9F809</accession>
<dbReference type="SUPFAM" id="SSF47413">
    <property type="entry name" value="lambda repressor-like DNA-binding domains"/>
    <property type="match status" value="1"/>
</dbReference>
<dbReference type="OrthoDB" id="9809730at2"/>
<name>A0A3D9F809_9SPHN</name>
<keyword evidence="3" id="KW-1185">Reference proteome</keyword>
<dbReference type="PROSITE" id="PS50943">
    <property type="entry name" value="HTH_CROC1"/>
    <property type="match status" value="1"/>
</dbReference>
<evidence type="ECO:0000313" key="2">
    <source>
        <dbReference type="EMBL" id="RED12337.1"/>
    </source>
</evidence>
<evidence type="ECO:0000259" key="1">
    <source>
        <dbReference type="PROSITE" id="PS50943"/>
    </source>
</evidence>
<dbReference type="Gene3D" id="1.10.260.40">
    <property type="entry name" value="lambda repressor-like DNA-binding domains"/>
    <property type="match status" value="1"/>
</dbReference>
<dbReference type="EMBL" id="QRDP01000007">
    <property type="protein sequence ID" value="RED12337.1"/>
    <property type="molecule type" value="Genomic_DNA"/>
</dbReference>
<protein>
    <submittedName>
        <fullName evidence="2">Transcriptional regulator with XRE-family HTH domain</fullName>
    </submittedName>
</protein>